<dbReference type="PANTHER" id="PTHR47737:SF1">
    <property type="entry name" value="GLYCINE BETAINE_PROLINE BETAINE TRANSPORT SYSTEM PERMEASE PROTEIN PROW"/>
    <property type="match status" value="1"/>
</dbReference>
<dbReference type="GO" id="GO:0015226">
    <property type="term" value="F:carnitine transmembrane transporter activity"/>
    <property type="evidence" value="ECO:0007669"/>
    <property type="project" value="TreeGrafter"/>
</dbReference>
<dbReference type="GO" id="GO:0031460">
    <property type="term" value="P:glycine betaine transport"/>
    <property type="evidence" value="ECO:0007669"/>
    <property type="project" value="TreeGrafter"/>
</dbReference>
<feature type="transmembrane region" description="Helical" evidence="5">
    <location>
        <begin position="321"/>
        <end position="344"/>
    </location>
</feature>
<feature type="transmembrane region" description="Helical" evidence="5">
    <location>
        <begin position="152"/>
        <end position="175"/>
    </location>
</feature>
<keyword evidence="3" id="KW-1003">Cell membrane</keyword>
<dbReference type="GO" id="GO:0015871">
    <property type="term" value="P:choline transport"/>
    <property type="evidence" value="ECO:0007669"/>
    <property type="project" value="TreeGrafter"/>
</dbReference>
<evidence type="ECO:0000256" key="3">
    <source>
        <dbReference type="ARBA" id="ARBA00022475"/>
    </source>
</evidence>
<dbReference type="EMBL" id="UINC01033030">
    <property type="protein sequence ID" value="SVB21654.1"/>
    <property type="molecule type" value="Genomic_DNA"/>
</dbReference>
<feature type="non-terminal residue" evidence="6">
    <location>
        <position position="354"/>
    </location>
</feature>
<dbReference type="GO" id="GO:0043190">
    <property type="term" value="C:ATP-binding cassette (ABC) transporter complex"/>
    <property type="evidence" value="ECO:0007669"/>
    <property type="project" value="TreeGrafter"/>
</dbReference>
<evidence type="ECO:0000256" key="4">
    <source>
        <dbReference type="ARBA" id="ARBA00023136"/>
    </source>
</evidence>
<evidence type="ECO:0000256" key="5">
    <source>
        <dbReference type="SAM" id="Phobius"/>
    </source>
</evidence>
<organism evidence="6">
    <name type="scientific">marine metagenome</name>
    <dbReference type="NCBI Taxonomy" id="408172"/>
    <lineage>
        <taxon>unclassified sequences</taxon>
        <taxon>metagenomes</taxon>
        <taxon>ecological metagenomes</taxon>
    </lineage>
</organism>
<evidence type="ECO:0000313" key="6">
    <source>
        <dbReference type="EMBL" id="SVB21654.1"/>
    </source>
</evidence>
<comment type="subcellular location">
    <subcellularLocation>
        <location evidence="1">Cell membrane</location>
    </subcellularLocation>
</comment>
<name>A0A382C6Z2_9ZZZZ</name>
<keyword evidence="2" id="KW-0813">Transport</keyword>
<dbReference type="GO" id="GO:0005275">
    <property type="term" value="F:amine transmembrane transporter activity"/>
    <property type="evidence" value="ECO:0007669"/>
    <property type="project" value="TreeGrafter"/>
</dbReference>
<feature type="transmembrane region" description="Helical" evidence="5">
    <location>
        <begin position="196"/>
        <end position="215"/>
    </location>
</feature>
<protein>
    <submittedName>
        <fullName evidence="6">Uncharacterized protein</fullName>
    </submittedName>
</protein>
<keyword evidence="4 5" id="KW-0472">Membrane</keyword>
<keyword evidence="5" id="KW-0812">Transmembrane</keyword>
<dbReference type="PANTHER" id="PTHR47737">
    <property type="entry name" value="GLYCINE BETAINE/PROLINE BETAINE TRANSPORT SYSTEM PERMEASE PROTEIN PROW"/>
    <property type="match status" value="1"/>
</dbReference>
<feature type="transmembrane region" description="Helical" evidence="5">
    <location>
        <begin position="298"/>
        <end position="315"/>
    </location>
</feature>
<evidence type="ECO:0000256" key="1">
    <source>
        <dbReference type="ARBA" id="ARBA00004236"/>
    </source>
</evidence>
<accession>A0A382C6Z2</accession>
<feature type="transmembrane region" description="Helical" evidence="5">
    <location>
        <begin position="272"/>
        <end position="291"/>
    </location>
</feature>
<gene>
    <name evidence="6" type="ORF">METZ01_LOCUS174508</name>
</gene>
<sequence length="354" mass="38732">MSDTRSALELDLSASIRRFAQTNSDYYVAQFLKIQTSTHRSWSFNKAAALFGPLWAGARGAWGFFWLFAIVELTALVQFGRGLWGDLGADKMAEVYKLEQRASEMLAQAETARAAGDATGATTLQEIGENLGLAAQATVLEAEQAMAGATTFLIVGLVLFVVIRIAMGFLANTVYEKQYTRWRTDHTIQTGRRRSNTLFGALMVVIMYPLTLYRFTASKPDPRLVEFPVGSEYYVKAAKALESWFDRTAVAGQGVFDGITGAVQTFLDLLELILVDTPWPVVVTFVIIVAWRVAGARVAIFVSAALAYLGLLGFWETSMITFALVGTAALICLVVGIPLGVWFSKSARAYAIAR</sequence>
<reference evidence="6" key="1">
    <citation type="submission" date="2018-05" db="EMBL/GenBank/DDBJ databases">
        <authorList>
            <person name="Lanie J.A."/>
            <person name="Ng W.-L."/>
            <person name="Kazmierczak K.M."/>
            <person name="Andrzejewski T.M."/>
            <person name="Davidsen T.M."/>
            <person name="Wayne K.J."/>
            <person name="Tettelin H."/>
            <person name="Glass J.I."/>
            <person name="Rusch D."/>
            <person name="Podicherti R."/>
            <person name="Tsui H.-C.T."/>
            <person name="Winkler M.E."/>
        </authorList>
    </citation>
    <scope>NUCLEOTIDE SEQUENCE</scope>
</reference>
<evidence type="ECO:0000256" key="2">
    <source>
        <dbReference type="ARBA" id="ARBA00022448"/>
    </source>
</evidence>
<dbReference type="AlphaFoldDB" id="A0A382C6Z2"/>
<keyword evidence="5" id="KW-1133">Transmembrane helix</keyword>
<proteinExistence type="predicted"/>